<dbReference type="SUPFAM" id="SSF53098">
    <property type="entry name" value="Ribonuclease H-like"/>
    <property type="match status" value="1"/>
</dbReference>
<accession>A0AA47NWT0</accession>
<organism evidence="3 4">
    <name type="scientific">Merluccius polli</name>
    <name type="common">Benguela hake</name>
    <name type="synonym">Merluccius cadenati</name>
    <dbReference type="NCBI Taxonomy" id="89951"/>
    <lineage>
        <taxon>Eukaryota</taxon>
        <taxon>Metazoa</taxon>
        <taxon>Chordata</taxon>
        <taxon>Craniata</taxon>
        <taxon>Vertebrata</taxon>
        <taxon>Euteleostomi</taxon>
        <taxon>Actinopterygii</taxon>
        <taxon>Neopterygii</taxon>
        <taxon>Teleostei</taxon>
        <taxon>Neoteleostei</taxon>
        <taxon>Acanthomorphata</taxon>
        <taxon>Zeiogadaria</taxon>
        <taxon>Gadariae</taxon>
        <taxon>Gadiformes</taxon>
        <taxon>Gadoidei</taxon>
        <taxon>Merlucciidae</taxon>
        <taxon>Merluccius</taxon>
    </lineage>
</organism>
<evidence type="ECO:0000259" key="2">
    <source>
        <dbReference type="SMART" id="SM00597"/>
    </source>
</evidence>
<dbReference type="InterPro" id="IPR012337">
    <property type="entry name" value="RNaseH-like_sf"/>
</dbReference>
<dbReference type="Pfam" id="PF14291">
    <property type="entry name" value="DUF4371"/>
    <property type="match status" value="1"/>
</dbReference>
<dbReference type="PANTHER" id="PTHR45749:SF21">
    <property type="entry name" value="DUF4371 DOMAIN-CONTAINING PROTEIN"/>
    <property type="match status" value="1"/>
</dbReference>
<name>A0AA47NWT0_MERPO</name>
<gene>
    <name evidence="3" type="primary">ZMYM1_70</name>
    <name evidence="3" type="ORF">N1851_020723</name>
</gene>
<dbReference type="SMART" id="SM00597">
    <property type="entry name" value="ZnF_TTF"/>
    <property type="match status" value="1"/>
</dbReference>
<dbReference type="InterPro" id="IPR006580">
    <property type="entry name" value="Znf_TTF"/>
</dbReference>
<evidence type="ECO:0000313" key="3">
    <source>
        <dbReference type="EMBL" id="KAK0141636.1"/>
    </source>
</evidence>
<feature type="compositionally biased region" description="Polar residues" evidence="1">
    <location>
        <begin position="74"/>
        <end position="93"/>
    </location>
</feature>
<dbReference type="EMBL" id="JAOPHQ010003770">
    <property type="protein sequence ID" value="KAK0141636.1"/>
    <property type="molecule type" value="Genomic_DNA"/>
</dbReference>
<feature type="domain" description="TTF-type" evidence="2">
    <location>
        <begin position="119"/>
        <end position="199"/>
    </location>
</feature>
<proteinExistence type="predicted"/>
<sequence>MSKRASGLDIRAFFTAKQPCSTSPTEQELSAELNERQELVMNSEEEHDLTDKPELELELVENQEHMQPQAEAESVQQQSTDEVQEQPATQTEGIQLEHPLDCPYQPSANDIEPLTMANRTFRFQDSWYEAFPWLHYSNRLKGALCIHCMKTFAQKTSTLAKSAEQTFISLGFRNWRKGREAFCHHECSKAHGIAVTTHTHLHNSVRNQLCTPSASAQEAARSALLQIVGAVRYLSKQGLAFRGHSAEEGNFQTYLRDKAEDDPNLAGWLQKNHSYTSPDVQNEILSIMGNTIIRGIVGEISALPVLQYSIIMDGTQDISGTEQISICLRYVDKDLEPREEFVGMYEASSTTAEHLWKIASDVLLRLNLPLSGLRGQTYDGAANMSGHLSGMQALVRRVQPLATFIHCGPHCVNLVTQAVSSSAPVVNDALHWIHDLGCLFGQSGKFKTIFKQIAISENGSVTTIKPLCATRWTVRTPAIKSVLAQYELVMAALEEMAAVKGSVSAPRARGLLDHFNKGTTILGLVLGQEIFLKLEGLNRSLQGRAVTIGGMLKAVECTKKALVAGRTDDAFMSLYSRAVELTTSFDLESIKLPHVRKASNRYGGPAKSHIPSSVEEYFRVQFFCASDTAVTQLNDRFHQEGLGYLAKLEEHLLTGKCHEAVARYPELDAELLQVQLAMMKASYQFTSCQEASQLLTTMVPEVRRLFNQVETLIRLLLVVPASSCEAERSFSALRRLKTWLRSTMTQCRLNGVSVCHVHREKLQAINREQIAVAFIGMSERRSHVFGAF</sequence>
<feature type="compositionally biased region" description="Polar residues" evidence="1">
    <location>
        <begin position="18"/>
        <end position="28"/>
    </location>
</feature>
<dbReference type="InterPro" id="IPR025398">
    <property type="entry name" value="DUF4371"/>
</dbReference>
<reference evidence="3" key="1">
    <citation type="journal article" date="2023" name="Front. Mar. Sci.">
        <title>A new Merluccius polli reference genome to investigate the effects of global change in West African waters.</title>
        <authorList>
            <person name="Mateo J.L."/>
            <person name="Blanco-Fernandez C."/>
            <person name="Garcia-Vazquez E."/>
            <person name="Machado-Schiaffino G."/>
        </authorList>
    </citation>
    <scope>NUCLEOTIDE SEQUENCE</scope>
    <source>
        <strain evidence="3">C29</strain>
        <tissue evidence="3">Fin</tissue>
    </source>
</reference>
<feature type="region of interest" description="Disordered" evidence="1">
    <location>
        <begin position="1"/>
        <end position="102"/>
    </location>
</feature>
<dbReference type="Proteomes" id="UP001174136">
    <property type="component" value="Unassembled WGS sequence"/>
</dbReference>
<evidence type="ECO:0000313" key="4">
    <source>
        <dbReference type="Proteomes" id="UP001174136"/>
    </source>
</evidence>
<protein>
    <submittedName>
        <fullName evidence="3">Zinc finger MYM-type protein 1</fullName>
    </submittedName>
</protein>
<dbReference type="PANTHER" id="PTHR45749">
    <property type="match status" value="1"/>
</dbReference>
<evidence type="ECO:0000256" key="1">
    <source>
        <dbReference type="SAM" id="MobiDB-lite"/>
    </source>
</evidence>
<dbReference type="AlphaFoldDB" id="A0AA47NWT0"/>
<comment type="caution">
    <text evidence="3">The sequence shown here is derived from an EMBL/GenBank/DDBJ whole genome shotgun (WGS) entry which is preliminary data.</text>
</comment>
<keyword evidence="4" id="KW-1185">Reference proteome</keyword>